<dbReference type="EMBL" id="CABIKO010000156">
    <property type="protein sequence ID" value="VVA29058.1"/>
    <property type="molecule type" value="Genomic_DNA"/>
</dbReference>
<accession>A0A5E4FNL7</accession>
<feature type="signal peptide" evidence="1">
    <location>
        <begin position="1"/>
        <end position="19"/>
    </location>
</feature>
<name>A0A5E4FNL7_PRUDU</name>
<dbReference type="Proteomes" id="UP000327085">
    <property type="component" value="Chromosome 8"/>
</dbReference>
<proteinExistence type="predicted"/>
<feature type="chain" id="PRO_5022846175" evidence="1">
    <location>
        <begin position="20"/>
        <end position="168"/>
    </location>
</feature>
<organism evidence="2 3">
    <name type="scientific">Prunus dulcis</name>
    <name type="common">Almond</name>
    <name type="synonym">Amygdalus dulcis</name>
    <dbReference type="NCBI Taxonomy" id="3755"/>
    <lineage>
        <taxon>Eukaryota</taxon>
        <taxon>Viridiplantae</taxon>
        <taxon>Streptophyta</taxon>
        <taxon>Embryophyta</taxon>
        <taxon>Tracheophyta</taxon>
        <taxon>Spermatophyta</taxon>
        <taxon>Magnoliopsida</taxon>
        <taxon>eudicotyledons</taxon>
        <taxon>Gunneridae</taxon>
        <taxon>Pentapetalae</taxon>
        <taxon>rosids</taxon>
        <taxon>fabids</taxon>
        <taxon>Rosales</taxon>
        <taxon>Rosaceae</taxon>
        <taxon>Amygdaloideae</taxon>
        <taxon>Amygdaleae</taxon>
        <taxon>Prunus</taxon>
    </lineage>
</organism>
<evidence type="ECO:0000313" key="3">
    <source>
        <dbReference type="Proteomes" id="UP000327085"/>
    </source>
</evidence>
<dbReference type="InterPro" id="IPR017853">
    <property type="entry name" value="GH"/>
</dbReference>
<reference evidence="3" key="1">
    <citation type="journal article" date="2020" name="Plant J.">
        <title>Transposons played a major role in the diversification between the closely related almond and peach genomes: results from the almond genome sequence.</title>
        <authorList>
            <person name="Alioto T."/>
            <person name="Alexiou K.G."/>
            <person name="Bardil A."/>
            <person name="Barteri F."/>
            <person name="Castanera R."/>
            <person name="Cruz F."/>
            <person name="Dhingra A."/>
            <person name="Duval H."/>
            <person name="Fernandez I Marti A."/>
            <person name="Frias L."/>
            <person name="Galan B."/>
            <person name="Garcia J.L."/>
            <person name="Howad W."/>
            <person name="Gomez-Garrido J."/>
            <person name="Gut M."/>
            <person name="Julca I."/>
            <person name="Morata J."/>
            <person name="Puigdomenech P."/>
            <person name="Ribeca P."/>
            <person name="Rubio Cabetas M.J."/>
            <person name="Vlasova A."/>
            <person name="Wirthensohn M."/>
            <person name="Garcia-Mas J."/>
            <person name="Gabaldon T."/>
            <person name="Casacuberta J.M."/>
            <person name="Arus P."/>
        </authorList>
    </citation>
    <scope>NUCLEOTIDE SEQUENCE [LARGE SCALE GENOMIC DNA]</scope>
    <source>
        <strain evidence="3">cv. Texas</strain>
    </source>
</reference>
<protein>
    <submittedName>
        <fullName evidence="2">PREDICTED: putative leucine-rich repeat</fullName>
    </submittedName>
</protein>
<dbReference type="Gene3D" id="3.20.20.80">
    <property type="entry name" value="Glycosidases"/>
    <property type="match status" value="1"/>
</dbReference>
<keyword evidence="1" id="KW-0732">Signal</keyword>
<dbReference type="SUPFAM" id="SSF51445">
    <property type="entry name" value="(Trans)glycosidases"/>
    <property type="match status" value="1"/>
</dbReference>
<dbReference type="Gramene" id="VVA29058">
    <property type="protein sequence ID" value="VVA29058"/>
    <property type="gene ID" value="Prudul26B030780"/>
</dbReference>
<sequence>MAIIASLLTVAVLPATVSAVPLSTSSRWIVDESGQSVKLACMNWVSHLEPVVAEGLSKQSVDAISKRIASLGFNCIRLRHERNGVDPASYDAVSIGQNYILVNYGRFTCGSDQFGPGFSNDTDLFGRSWQNDKDFRSTDDDSTATIRQYRRRWSRCTRRPSAAAMRRR</sequence>
<dbReference type="PANTHER" id="PTHR31263:SF44">
    <property type="entry name" value="OS04G0481200 PROTEIN"/>
    <property type="match status" value="1"/>
</dbReference>
<gene>
    <name evidence="2" type="ORF">ALMOND_2B030780</name>
</gene>
<evidence type="ECO:0000313" key="2">
    <source>
        <dbReference type="EMBL" id="VVA29058.1"/>
    </source>
</evidence>
<evidence type="ECO:0000256" key="1">
    <source>
        <dbReference type="SAM" id="SignalP"/>
    </source>
</evidence>
<dbReference type="AlphaFoldDB" id="A0A5E4FNL7"/>
<dbReference type="InParanoid" id="A0A5E4FNL7"/>
<dbReference type="PANTHER" id="PTHR31263">
    <property type="entry name" value="CELLULASE FAMILY PROTEIN (AFU_ORTHOLOGUE AFUA_5G14560)"/>
    <property type="match status" value="1"/>
</dbReference>